<dbReference type="SUPFAM" id="SSF53098">
    <property type="entry name" value="Ribonuclease H-like"/>
    <property type="match status" value="1"/>
</dbReference>
<evidence type="ECO:0000313" key="4">
    <source>
        <dbReference type="Proteomes" id="UP000247702"/>
    </source>
</evidence>
<sequence>MLIKPGETCWNSYYFCYQSVFKNKRALKSLAGRNDLSDITVIQDEEENNGSKLMASKIISIIDNPDFWLNLIELEKILYPYYAALNLLQKDKAQLYDILHSFGYFMQCTLECNDENYKEMITMGYIKWFGKNPTTIVRELLAYKKKHFPFNESSLLELEQIPLDYWSFLSDSVPELSQVATKLFSICVNSVSCECLFFSMCFLHTKRQNNLNYSKWHCLLGDEEINDAILEPPELNVDDIDIDDNSDNENDEETNEFIKL</sequence>
<dbReference type="GO" id="GO:0046983">
    <property type="term" value="F:protein dimerization activity"/>
    <property type="evidence" value="ECO:0007669"/>
    <property type="project" value="InterPro"/>
</dbReference>
<dbReference type="InterPro" id="IPR012337">
    <property type="entry name" value="RNaseH-like_sf"/>
</dbReference>
<dbReference type="EMBL" id="BEXD01004050">
    <property type="protein sequence ID" value="GBC06082.1"/>
    <property type="molecule type" value="Genomic_DNA"/>
</dbReference>
<keyword evidence="4" id="KW-1185">Reference proteome</keyword>
<feature type="region of interest" description="Disordered" evidence="1">
    <location>
        <begin position="240"/>
        <end position="260"/>
    </location>
</feature>
<evidence type="ECO:0000313" key="3">
    <source>
        <dbReference type="EMBL" id="GBC06082.1"/>
    </source>
</evidence>
<protein>
    <recommendedName>
        <fullName evidence="2">HAT C-terminal dimerisation domain-containing protein</fullName>
    </recommendedName>
</protein>
<accession>A0A2Z6SAG7</accession>
<dbReference type="Proteomes" id="UP000247702">
    <property type="component" value="Unassembled WGS sequence"/>
</dbReference>
<proteinExistence type="predicted"/>
<comment type="caution">
    <text evidence="3">The sequence shown here is derived from an EMBL/GenBank/DDBJ whole genome shotgun (WGS) entry which is preliminary data.</text>
</comment>
<name>A0A2Z6SAG7_9GLOM</name>
<organism evidence="3 4">
    <name type="scientific">Rhizophagus clarus</name>
    <dbReference type="NCBI Taxonomy" id="94130"/>
    <lineage>
        <taxon>Eukaryota</taxon>
        <taxon>Fungi</taxon>
        <taxon>Fungi incertae sedis</taxon>
        <taxon>Mucoromycota</taxon>
        <taxon>Glomeromycotina</taxon>
        <taxon>Glomeromycetes</taxon>
        <taxon>Glomerales</taxon>
        <taxon>Glomeraceae</taxon>
        <taxon>Rhizophagus</taxon>
    </lineage>
</organism>
<feature type="domain" description="HAT C-terminal dimerisation" evidence="2">
    <location>
        <begin position="152"/>
        <end position="211"/>
    </location>
</feature>
<dbReference type="InterPro" id="IPR008906">
    <property type="entry name" value="HATC_C_dom"/>
</dbReference>
<dbReference type="STRING" id="94130.A0A2Z6SAG7"/>
<evidence type="ECO:0000259" key="2">
    <source>
        <dbReference type="Pfam" id="PF05699"/>
    </source>
</evidence>
<gene>
    <name evidence="3" type="ORF">RclHR1_06610005</name>
</gene>
<dbReference type="AlphaFoldDB" id="A0A2Z6SAG7"/>
<evidence type="ECO:0000256" key="1">
    <source>
        <dbReference type="SAM" id="MobiDB-lite"/>
    </source>
</evidence>
<dbReference type="Pfam" id="PF05699">
    <property type="entry name" value="Dimer_Tnp_hAT"/>
    <property type="match status" value="1"/>
</dbReference>
<reference evidence="3 4" key="1">
    <citation type="submission" date="2017-11" db="EMBL/GenBank/DDBJ databases">
        <title>The genome of Rhizophagus clarus HR1 reveals common genetic basis of auxotrophy among arbuscular mycorrhizal fungi.</title>
        <authorList>
            <person name="Kobayashi Y."/>
        </authorList>
    </citation>
    <scope>NUCLEOTIDE SEQUENCE [LARGE SCALE GENOMIC DNA]</scope>
    <source>
        <strain evidence="3 4">HR1</strain>
    </source>
</reference>